<reference evidence="1" key="1">
    <citation type="submission" date="2022-11" db="EMBL/GenBank/DDBJ databases">
        <title>Centuries of genome instability and evolution in soft-shell clam transmissible cancer (bioRxiv).</title>
        <authorList>
            <person name="Hart S.F.M."/>
            <person name="Yonemitsu M.A."/>
            <person name="Giersch R.M."/>
            <person name="Beal B.F."/>
            <person name="Arriagada G."/>
            <person name="Davis B.W."/>
            <person name="Ostrander E.A."/>
            <person name="Goff S.P."/>
            <person name="Metzger M.J."/>
        </authorList>
    </citation>
    <scope>NUCLEOTIDE SEQUENCE</scope>
    <source>
        <strain evidence="1">MELC-2E11</strain>
        <tissue evidence="1">Siphon/mantle</tissue>
    </source>
</reference>
<name>A0ABY7F5F0_MYAAR</name>
<proteinExistence type="predicted"/>
<protein>
    <submittedName>
        <fullName evidence="1">Uncharacterized protein</fullName>
    </submittedName>
</protein>
<evidence type="ECO:0000313" key="2">
    <source>
        <dbReference type="Proteomes" id="UP001164746"/>
    </source>
</evidence>
<keyword evidence="2" id="KW-1185">Reference proteome</keyword>
<feature type="non-terminal residue" evidence="1">
    <location>
        <position position="1"/>
    </location>
</feature>
<evidence type="ECO:0000313" key="1">
    <source>
        <dbReference type="EMBL" id="WAR15923.1"/>
    </source>
</evidence>
<dbReference type="Proteomes" id="UP001164746">
    <property type="component" value="Chromosome 10"/>
</dbReference>
<gene>
    <name evidence="1" type="ORF">MAR_030517</name>
</gene>
<dbReference type="EMBL" id="CP111021">
    <property type="protein sequence ID" value="WAR15923.1"/>
    <property type="molecule type" value="Genomic_DNA"/>
</dbReference>
<accession>A0ABY7F5F0</accession>
<sequence length="110" mass="11738">MEIKAKNVPNAIPTALTVTPVIPLDHVVTAETVSIQSSLIVNLALIQIAKRVLIRYIVTYAKTVPNAIPTALTVTPVCPLDHVVTAETASIQSSLIVNLVLIQTAKHVLI</sequence>
<organism evidence="1 2">
    <name type="scientific">Mya arenaria</name>
    <name type="common">Soft-shell clam</name>
    <dbReference type="NCBI Taxonomy" id="6604"/>
    <lineage>
        <taxon>Eukaryota</taxon>
        <taxon>Metazoa</taxon>
        <taxon>Spiralia</taxon>
        <taxon>Lophotrochozoa</taxon>
        <taxon>Mollusca</taxon>
        <taxon>Bivalvia</taxon>
        <taxon>Autobranchia</taxon>
        <taxon>Heteroconchia</taxon>
        <taxon>Euheterodonta</taxon>
        <taxon>Imparidentia</taxon>
        <taxon>Neoheterodontei</taxon>
        <taxon>Myida</taxon>
        <taxon>Myoidea</taxon>
        <taxon>Myidae</taxon>
        <taxon>Mya</taxon>
    </lineage>
</organism>